<dbReference type="InterPro" id="IPR011991">
    <property type="entry name" value="ArsR-like_HTH"/>
</dbReference>
<evidence type="ECO:0000313" key="3">
    <source>
        <dbReference type="Proteomes" id="UP001165283"/>
    </source>
</evidence>
<dbReference type="InterPro" id="IPR001845">
    <property type="entry name" value="HTH_ArsR_DNA-bd_dom"/>
</dbReference>
<feature type="domain" description="HTH arsR-type" evidence="1">
    <location>
        <begin position="9"/>
        <end position="87"/>
    </location>
</feature>
<dbReference type="Pfam" id="PF12840">
    <property type="entry name" value="HTH_20"/>
    <property type="match status" value="1"/>
</dbReference>
<reference evidence="2" key="1">
    <citation type="submission" date="2021-04" db="EMBL/GenBank/DDBJ databases">
        <title>Pseudonocardia sp. nov., isolated from sandy soil of mangrove forest.</title>
        <authorList>
            <person name="Zan Z."/>
            <person name="Huang R."/>
            <person name="Liu W."/>
        </authorList>
    </citation>
    <scope>NUCLEOTIDE SEQUENCE</scope>
    <source>
        <strain evidence="2">S2-4</strain>
    </source>
</reference>
<keyword evidence="3" id="KW-1185">Reference proteome</keyword>
<dbReference type="InterPro" id="IPR036388">
    <property type="entry name" value="WH-like_DNA-bd_sf"/>
</dbReference>
<dbReference type="InterPro" id="IPR036390">
    <property type="entry name" value="WH_DNA-bd_sf"/>
</dbReference>
<dbReference type="Proteomes" id="UP001165283">
    <property type="component" value="Unassembled WGS sequence"/>
</dbReference>
<organism evidence="2 3">
    <name type="scientific">Pseudonocardia humida</name>
    <dbReference type="NCBI Taxonomy" id="2800819"/>
    <lineage>
        <taxon>Bacteria</taxon>
        <taxon>Bacillati</taxon>
        <taxon>Actinomycetota</taxon>
        <taxon>Actinomycetes</taxon>
        <taxon>Pseudonocardiales</taxon>
        <taxon>Pseudonocardiaceae</taxon>
        <taxon>Pseudonocardia</taxon>
    </lineage>
</organism>
<sequence>MSGSTWVDLMLHPVRLRIVGEFSGRERSPGQLAAALPDVPHSSLYRHIAQLVGGGVLEVVAERPTGGPAERVYRVAAGADRLPAEHLDGLSADEQRRYFSVFVASLLDSLSAYAASPGARPSADGLSYNRAVVHLSDEERAQFSARLAEVVGDMLALAPAAHRRPFHIASSVIPGPRS</sequence>
<protein>
    <submittedName>
        <fullName evidence="2">Helix-turn-helix domain-containing protein</fullName>
    </submittedName>
</protein>
<dbReference type="SUPFAM" id="SSF46785">
    <property type="entry name" value="Winged helix' DNA-binding domain"/>
    <property type="match status" value="1"/>
</dbReference>
<dbReference type="SMART" id="SM00418">
    <property type="entry name" value="HTH_ARSR"/>
    <property type="match status" value="1"/>
</dbReference>
<accession>A0ABT1A4I2</accession>
<name>A0ABT1A4I2_9PSEU</name>
<dbReference type="RefSeq" id="WP_252441559.1">
    <property type="nucleotide sequence ID" value="NZ_JAGSOV010000047.1"/>
</dbReference>
<dbReference type="Gene3D" id="6.10.140.2180">
    <property type="match status" value="1"/>
</dbReference>
<dbReference type="Gene3D" id="1.10.10.10">
    <property type="entry name" value="Winged helix-like DNA-binding domain superfamily/Winged helix DNA-binding domain"/>
    <property type="match status" value="1"/>
</dbReference>
<proteinExistence type="predicted"/>
<gene>
    <name evidence="2" type="ORF">KDL28_22880</name>
</gene>
<comment type="caution">
    <text evidence="2">The sequence shown here is derived from an EMBL/GenBank/DDBJ whole genome shotgun (WGS) entry which is preliminary data.</text>
</comment>
<evidence type="ECO:0000313" key="2">
    <source>
        <dbReference type="EMBL" id="MCO1657911.1"/>
    </source>
</evidence>
<dbReference type="CDD" id="cd00090">
    <property type="entry name" value="HTH_ARSR"/>
    <property type="match status" value="1"/>
</dbReference>
<dbReference type="EMBL" id="JAGSOV010000047">
    <property type="protein sequence ID" value="MCO1657911.1"/>
    <property type="molecule type" value="Genomic_DNA"/>
</dbReference>
<evidence type="ECO:0000259" key="1">
    <source>
        <dbReference type="SMART" id="SM00418"/>
    </source>
</evidence>